<dbReference type="EMBL" id="MT732457">
    <property type="protein sequence ID" value="QQV90424.1"/>
    <property type="molecule type" value="Genomic_DNA"/>
</dbReference>
<evidence type="ECO:0000313" key="3">
    <source>
        <dbReference type="Proteomes" id="UP000693706"/>
    </source>
</evidence>
<protein>
    <recommendedName>
        <fullName evidence="4">Holin</fullName>
    </recommendedName>
</protein>
<gene>
    <name evidence="2" type="ORF">Harreka1_17</name>
</gene>
<keyword evidence="1" id="KW-0812">Transmembrane</keyword>
<name>A0A8E4ZL07_9CAUD</name>
<evidence type="ECO:0000256" key="1">
    <source>
        <dbReference type="SAM" id="Phobius"/>
    </source>
</evidence>
<accession>A0A8E4ZL07</accession>
<keyword evidence="1" id="KW-0472">Membrane</keyword>
<dbReference type="Proteomes" id="UP000693706">
    <property type="component" value="Segment"/>
</dbReference>
<organism evidence="2 3">
    <name type="scientific">Olleya phage Harreka_1</name>
    <dbReference type="NCBI Taxonomy" id="2745673"/>
    <lineage>
        <taxon>Viruses</taxon>
        <taxon>Duplodnaviria</taxon>
        <taxon>Heunggongvirae</taxon>
        <taxon>Uroviricota</taxon>
        <taxon>Caudoviricetes</taxon>
        <taxon>Aggregaviridae</taxon>
        <taxon>Harrekavirus</taxon>
        <taxon>Harrekavirus harreka</taxon>
    </lineage>
</organism>
<keyword evidence="1" id="KW-1133">Transmembrane helix</keyword>
<reference evidence="2" key="1">
    <citation type="submission" date="2020-07" db="EMBL/GenBank/DDBJ databases">
        <title>Highly diverse flavobacterial phages as mortality factor during North Sea spring blooms.</title>
        <authorList>
            <person name="Bartlau N."/>
            <person name="Wichels A."/>
            <person name="Krohne G."/>
            <person name="Adriaenssens E.M."/>
            <person name="Heins A."/>
            <person name="Fuchs B.M."/>
            <person name="Amann R."/>
            <person name="Moraru C."/>
        </authorList>
    </citation>
    <scope>NUCLEOTIDE SEQUENCE</scope>
</reference>
<sequence>MEGYVKLPLIIIGAIGGALSVLFGENKPRTLREYLKATSFVFAGAIVTNFLTPLAMHFIPSLVGLESAVAFIVGLFGVGVVKALFNVVKMLTTDFFGTIKKFKEIFIK</sequence>
<feature type="transmembrane region" description="Helical" evidence="1">
    <location>
        <begin position="65"/>
        <end position="85"/>
    </location>
</feature>
<keyword evidence="3" id="KW-1185">Reference proteome</keyword>
<proteinExistence type="predicted"/>
<evidence type="ECO:0008006" key="4">
    <source>
        <dbReference type="Google" id="ProtNLM"/>
    </source>
</evidence>
<feature type="transmembrane region" description="Helical" evidence="1">
    <location>
        <begin position="37"/>
        <end position="59"/>
    </location>
</feature>
<feature type="transmembrane region" description="Helical" evidence="1">
    <location>
        <begin position="6"/>
        <end position="25"/>
    </location>
</feature>
<evidence type="ECO:0000313" key="2">
    <source>
        <dbReference type="EMBL" id="QQV90424.1"/>
    </source>
</evidence>